<dbReference type="RefSeq" id="WP_054402179.1">
    <property type="nucleotide sequence ID" value="NZ_LIUT01000001.1"/>
</dbReference>
<proteinExistence type="predicted"/>
<protein>
    <submittedName>
        <fullName evidence="1">Uncharacterized protein</fullName>
    </submittedName>
</protein>
<evidence type="ECO:0000313" key="1">
    <source>
        <dbReference type="EMBL" id="KOR89132.1"/>
    </source>
</evidence>
<dbReference type="PATRIC" id="fig|1705565.3.peg.3561"/>
<dbReference type="EMBL" id="LIUT01000001">
    <property type="protein sequence ID" value="KOR89132.1"/>
    <property type="molecule type" value="Genomic_DNA"/>
</dbReference>
<name>A0A0M1P401_9BACL</name>
<comment type="caution">
    <text evidence="1">The sequence shown here is derived from an EMBL/GenBank/DDBJ whole genome shotgun (WGS) entry which is preliminary data.</text>
</comment>
<gene>
    <name evidence="1" type="ORF">AM231_08130</name>
</gene>
<evidence type="ECO:0000313" key="2">
    <source>
        <dbReference type="Proteomes" id="UP000036932"/>
    </source>
</evidence>
<sequence>MNYEFSITASMSELVWFPDEWADEYQVHPNFKAVMDWLGISVPVSDIYERYFESPVNSGHILVFEQTSDSTSCIVLDTYRDPLDQMDVIRLGWRSKYEDREIRRISRKFYDECEFAIRYQEGQSVLSEWLREELYPRKFHYQTLFEQRIKRYVNLMESSNEDK</sequence>
<dbReference type="Proteomes" id="UP000036932">
    <property type="component" value="Unassembled WGS sequence"/>
</dbReference>
<organism evidence="1 2">
    <name type="scientific">Paenibacillus solani</name>
    <dbReference type="NCBI Taxonomy" id="1705565"/>
    <lineage>
        <taxon>Bacteria</taxon>
        <taxon>Bacillati</taxon>
        <taxon>Bacillota</taxon>
        <taxon>Bacilli</taxon>
        <taxon>Bacillales</taxon>
        <taxon>Paenibacillaceae</taxon>
        <taxon>Paenibacillus</taxon>
    </lineage>
</organism>
<reference evidence="2" key="1">
    <citation type="submission" date="2015-08" db="EMBL/GenBank/DDBJ databases">
        <title>Genome sequencing project for genomic taxonomy and phylogenomics of Bacillus-like bacteria.</title>
        <authorList>
            <person name="Liu B."/>
            <person name="Wang J."/>
            <person name="Zhu Y."/>
            <person name="Liu G."/>
            <person name="Chen Q."/>
            <person name="Chen Z."/>
            <person name="Lan J."/>
            <person name="Che J."/>
            <person name="Ge C."/>
            <person name="Shi H."/>
            <person name="Pan Z."/>
            <person name="Liu X."/>
        </authorList>
    </citation>
    <scope>NUCLEOTIDE SEQUENCE [LARGE SCALE GENOMIC DNA]</scope>
    <source>
        <strain evidence="2">FJAT-22460</strain>
    </source>
</reference>
<dbReference type="AlphaFoldDB" id="A0A0M1P401"/>
<dbReference type="OrthoDB" id="1820662at2"/>
<accession>A0A0M1P401</accession>
<keyword evidence="2" id="KW-1185">Reference proteome</keyword>